<protein>
    <submittedName>
        <fullName evidence="4">Replication factor A complex, RPA41 subunit</fullName>
    </submittedName>
</protein>
<reference evidence="4 5" key="1">
    <citation type="journal article" date="2007" name="Genome Biol.">
        <title>Genome analysis and genome-wide proteomics of Thermococcus gammatolerans, the most radioresistant organism known amongst the Archaea.</title>
        <authorList>
            <person name="Zivanovic Y."/>
            <person name="Armengaud J."/>
            <person name="Lagorce A."/>
            <person name="Leplat C."/>
            <person name="Guerin P."/>
            <person name="Dutertre M."/>
            <person name="Anthouard V."/>
            <person name="Forterre P."/>
            <person name="Wincker P."/>
            <person name="Confalonieri F."/>
        </authorList>
    </citation>
    <scope>NUCLEOTIDE SEQUENCE [LARGE SCALE GENOMIC DNA]</scope>
    <source>
        <strain evidence="5">DSM 15229 / JCM 11827 / EJ3</strain>
    </source>
</reference>
<dbReference type="NCBIfam" id="NF006255">
    <property type="entry name" value="PRK08402.1"/>
    <property type="match status" value="1"/>
</dbReference>
<feature type="domain" description="Replication factor A C-terminal" evidence="3">
    <location>
        <begin position="198"/>
        <end position="288"/>
    </location>
</feature>
<dbReference type="STRING" id="593117.TGAM_1760"/>
<dbReference type="PANTHER" id="PTHR13356">
    <property type="entry name" value="OB FOLD NUCLEIC ACID BINDING PROTEIN-RELATED"/>
    <property type="match status" value="1"/>
</dbReference>
<dbReference type="Pfam" id="PF08646">
    <property type="entry name" value="Rep_fac-A_C"/>
    <property type="match status" value="1"/>
</dbReference>
<evidence type="ECO:0000313" key="5">
    <source>
        <dbReference type="Proteomes" id="UP000001488"/>
    </source>
</evidence>
<dbReference type="InterPro" id="IPR012340">
    <property type="entry name" value="NA-bd_OB-fold"/>
</dbReference>
<evidence type="ECO:0000256" key="1">
    <source>
        <dbReference type="ARBA" id="ARBA00023125"/>
    </source>
</evidence>
<dbReference type="SUPFAM" id="SSF50249">
    <property type="entry name" value="Nucleic acid-binding proteins"/>
    <property type="match status" value="2"/>
</dbReference>
<dbReference type="GO" id="GO:0003677">
    <property type="term" value="F:DNA binding"/>
    <property type="evidence" value="ECO:0007669"/>
    <property type="project" value="UniProtKB-KW"/>
</dbReference>
<keyword evidence="1" id="KW-0238">DNA-binding</keyword>
<keyword evidence="5" id="KW-1185">Reference proteome</keyword>
<dbReference type="Pfam" id="PF01336">
    <property type="entry name" value="tRNA_anti-codon"/>
    <property type="match status" value="1"/>
</dbReference>
<sequence length="362" mass="40987">MSSMAVLTKEAILELIRSRTGMSEREINLRIKEIMKREGIGEHAAALLLAEELGINLEGEEEALHIADLVPGMSGVNIVGRVLRKYPPREYTKRDGSRGVVANLIIYDATGKARLVLWDSQVGKYYNEINVGDVVKVINPSVREGRNGIELHVNFRSRVIINPSDDPRVEEIPPLEEVRSYNYRRVKIAELEGGERFVELRGTIARVYRVTVYNACPQCRRKVDYDPATDSWTCIEHGEVEPVKMTVLDFGLDDGSGYIRITLFGDEAADLLGEDPEVIEEMQKELIEAGATPKEAARKLAEEKFYTILGREIVVRGNVIDDKFFGLMLKAFTWDDLDFKREIAMERAQLREALKMLEGSER</sequence>
<dbReference type="Proteomes" id="UP000001488">
    <property type="component" value="Chromosome"/>
</dbReference>
<dbReference type="KEGG" id="tga:TGAM_1760"/>
<dbReference type="PATRIC" id="fig|593117.10.peg.1768"/>
<dbReference type="InterPro" id="IPR013955">
    <property type="entry name" value="Rep_factor-A_C"/>
</dbReference>
<dbReference type="PaxDb" id="593117-TGAM_1760"/>
<dbReference type="CDD" id="cd04491">
    <property type="entry name" value="SoSSB_OBF"/>
    <property type="match status" value="1"/>
</dbReference>
<dbReference type="InterPro" id="IPR004365">
    <property type="entry name" value="NA-bd_OB_tRNA"/>
</dbReference>
<dbReference type="InterPro" id="IPR051231">
    <property type="entry name" value="SOSS-B"/>
</dbReference>
<feature type="domain" description="OB" evidence="2">
    <location>
        <begin position="76"/>
        <end position="154"/>
    </location>
</feature>
<accession>C5A1J3</accession>
<dbReference type="GO" id="GO:0010212">
    <property type="term" value="P:response to ionizing radiation"/>
    <property type="evidence" value="ECO:0007669"/>
    <property type="project" value="TreeGrafter"/>
</dbReference>
<dbReference type="eggNOG" id="arCOG01510">
    <property type="taxonomic scope" value="Archaea"/>
</dbReference>
<dbReference type="GO" id="GO:0000724">
    <property type="term" value="P:double-strand break repair via homologous recombination"/>
    <property type="evidence" value="ECO:0007669"/>
    <property type="project" value="TreeGrafter"/>
</dbReference>
<dbReference type="Gene3D" id="2.40.50.140">
    <property type="entry name" value="Nucleic acid-binding proteins"/>
    <property type="match status" value="2"/>
</dbReference>
<gene>
    <name evidence="4" type="ordered locus">TGAM_1760</name>
</gene>
<dbReference type="HOGENOM" id="CLU_777604_0_0_2"/>
<dbReference type="AlphaFoldDB" id="C5A1J3"/>
<proteinExistence type="predicted"/>
<evidence type="ECO:0000259" key="3">
    <source>
        <dbReference type="Pfam" id="PF08646"/>
    </source>
</evidence>
<evidence type="ECO:0000313" key="4">
    <source>
        <dbReference type="EMBL" id="ACS34262.1"/>
    </source>
</evidence>
<dbReference type="PANTHER" id="PTHR13356:SF10">
    <property type="entry name" value="REPLICATION FACTOR-A PROTEIN 1"/>
    <property type="match status" value="1"/>
</dbReference>
<organism evidence="4 5">
    <name type="scientific">Thermococcus gammatolerans (strain DSM 15229 / JCM 11827 / EJ3)</name>
    <dbReference type="NCBI Taxonomy" id="593117"/>
    <lineage>
        <taxon>Archaea</taxon>
        <taxon>Methanobacteriati</taxon>
        <taxon>Methanobacteriota</taxon>
        <taxon>Thermococci</taxon>
        <taxon>Thermococcales</taxon>
        <taxon>Thermococcaceae</taxon>
        <taxon>Thermococcus</taxon>
    </lineage>
</organism>
<dbReference type="EMBL" id="CP001398">
    <property type="protein sequence ID" value="ACS34262.1"/>
    <property type="molecule type" value="Genomic_DNA"/>
</dbReference>
<name>C5A1J3_THEGJ</name>
<evidence type="ECO:0000259" key="2">
    <source>
        <dbReference type="Pfam" id="PF01336"/>
    </source>
</evidence>